<dbReference type="InterPro" id="IPR011009">
    <property type="entry name" value="Kinase-like_dom_sf"/>
</dbReference>
<gene>
    <name evidence="1" type="ORF">ENKNEFLB_01960</name>
</gene>
<dbReference type="Gene3D" id="3.30.200.20">
    <property type="entry name" value="Phosphorylase Kinase, domain 1"/>
    <property type="match status" value="1"/>
</dbReference>
<evidence type="ECO:0008006" key="3">
    <source>
        <dbReference type="Google" id="ProtNLM"/>
    </source>
</evidence>
<reference evidence="1 2" key="1">
    <citation type="submission" date="2021-05" db="EMBL/GenBank/DDBJ databases">
        <title>Complete genome of Nocardioides aquaticus KCTC 9944T isolated from meromictic and hypersaline Ekho Lake, Antarctica.</title>
        <authorList>
            <person name="Hwang K."/>
            <person name="Kim K.M."/>
            <person name="Choe H."/>
        </authorList>
    </citation>
    <scope>NUCLEOTIDE SEQUENCE [LARGE SCALE GENOMIC DNA]</scope>
    <source>
        <strain evidence="1 2">KCTC 9944</strain>
    </source>
</reference>
<organism evidence="1 2">
    <name type="scientific">Nocardioides aquaticus</name>
    <dbReference type="NCBI Taxonomy" id="160826"/>
    <lineage>
        <taxon>Bacteria</taxon>
        <taxon>Bacillati</taxon>
        <taxon>Actinomycetota</taxon>
        <taxon>Actinomycetes</taxon>
        <taxon>Propionibacteriales</taxon>
        <taxon>Nocardioidaceae</taxon>
        <taxon>Nocardioides</taxon>
    </lineage>
</organism>
<evidence type="ECO:0000313" key="1">
    <source>
        <dbReference type="EMBL" id="QVT79577.1"/>
    </source>
</evidence>
<keyword evidence="2" id="KW-1185">Reference proteome</keyword>
<dbReference type="Proteomes" id="UP000679307">
    <property type="component" value="Chromosome"/>
</dbReference>
<sequence>MAPSSIPSLVPHGRTARRLEWRFLPVHVRRLVEQRCGSPVVEAISQGGGFTPAFASVLVCADGSRHFVKAASVQAQRAFAGSYRAEARTLAALPDGVPAPALRWVHEDDEWVALGLEHVEARTPGRPWDTADLARCVDALEQVAGALTPPPGRLLSGSGPAALADDLAAAPGYWEVPRVAAVAFPLLAERREQAARLAAGFGAATAGSTLVHTEVRDDNLLLASDGRTLVCDWAWPALGAAWVDTVLLMIGPRGDGLDVDEALAGARVTRDVRPSDVDALLALVTGMFLHSATMPVPTTSPHVREAQRWQAEVCWSWLCERRGWR</sequence>
<name>A0ABX8EKF3_9ACTN</name>
<dbReference type="SUPFAM" id="SSF56112">
    <property type="entry name" value="Protein kinase-like (PK-like)"/>
    <property type="match status" value="1"/>
</dbReference>
<proteinExistence type="predicted"/>
<dbReference type="EMBL" id="CP075371">
    <property type="protein sequence ID" value="QVT79577.1"/>
    <property type="molecule type" value="Genomic_DNA"/>
</dbReference>
<evidence type="ECO:0000313" key="2">
    <source>
        <dbReference type="Proteomes" id="UP000679307"/>
    </source>
</evidence>
<protein>
    <recommendedName>
        <fullName evidence="3">Aminoglycoside phosphotransferase domain-containing protein</fullName>
    </recommendedName>
</protein>
<accession>A0ABX8EKF3</accession>